<dbReference type="SUPFAM" id="SSF53335">
    <property type="entry name" value="S-adenosyl-L-methionine-dependent methyltransferases"/>
    <property type="match status" value="1"/>
</dbReference>
<dbReference type="RefSeq" id="WP_060800311.1">
    <property type="nucleotide sequence ID" value="NZ_KQ957101.1"/>
</dbReference>
<sequence>MIKLSKRLNKIAELVDFGASVIDVGTDHGYVPNFLCENKISSDIIATDISKNSLEKSIELTRELGNEKEIRNILANGIVNENRDNIIIAGLGGIQIAEIIANSIDIAKSSRKLILQPMQKTNILRRELNNMGFEIFDEEIIYEDDRYFEIILAKFSNYKNKSLEEEDFYFSKKLIEKKDETYLEYLKEKKEYLTTIIRSFDPDSPRSKKRSQELNSLLDKVEEAINEISN</sequence>
<protein>
    <recommendedName>
        <fullName evidence="3">tRNA (Adenine(22)-N(1))-methyltransferase</fullName>
    </recommendedName>
</protein>
<organism evidence="1">
    <name type="scientific">Peptoniphilus harei</name>
    <dbReference type="NCBI Taxonomy" id="54005"/>
    <lineage>
        <taxon>Bacteria</taxon>
        <taxon>Bacillati</taxon>
        <taxon>Bacillota</taxon>
        <taxon>Tissierellia</taxon>
        <taxon>Tissierellales</taxon>
        <taxon>Peptoniphilaceae</taxon>
        <taxon>Peptoniphilus</taxon>
    </lineage>
</organism>
<evidence type="ECO:0008006" key="3">
    <source>
        <dbReference type="Google" id="ProtNLM"/>
    </source>
</evidence>
<comment type="caution">
    <text evidence="1">The sequence shown here is derived from an EMBL/GenBank/DDBJ whole genome shotgun (WGS) entry which is preliminary data.</text>
</comment>
<dbReference type="PATRIC" id="fig|54005.3.peg.1219"/>
<proteinExistence type="predicted"/>
<evidence type="ECO:0000313" key="1">
    <source>
        <dbReference type="EMBL" id="KXA29611.1"/>
    </source>
</evidence>
<gene>
    <name evidence="1" type="ORF">HMPREF3229_01236</name>
</gene>
<dbReference type="Pfam" id="PF04816">
    <property type="entry name" value="TrmK"/>
    <property type="match status" value="1"/>
</dbReference>
<dbReference type="EMBL" id="LRQE01000034">
    <property type="protein sequence ID" value="KXA29611.1"/>
    <property type="molecule type" value="Genomic_DNA"/>
</dbReference>
<dbReference type="PANTHER" id="PTHR38451">
    <property type="entry name" value="TRNA (ADENINE(22)-N(1))-METHYLTRANSFERASE"/>
    <property type="match status" value="1"/>
</dbReference>
<dbReference type="Gene3D" id="3.40.50.150">
    <property type="entry name" value="Vaccinia Virus protein VP39"/>
    <property type="match status" value="1"/>
</dbReference>
<reference evidence="1 2" key="1">
    <citation type="submission" date="2016-01" db="EMBL/GenBank/DDBJ databases">
        <authorList>
            <person name="Oliw E.H."/>
        </authorList>
    </citation>
    <scope>NUCLEOTIDE SEQUENCE [LARGE SCALE GENOMIC DNA]</scope>
    <source>
        <strain evidence="1 2">CMW7756A</strain>
    </source>
</reference>
<dbReference type="InterPro" id="IPR029063">
    <property type="entry name" value="SAM-dependent_MTases_sf"/>
</dbReference>
<dbReference type="GO" id="GO:0160105">
    <property type="term" value="F:tRNA (adenine(22)-N1)-methyltransferase activity"/>
    <property type="evidence" value="ECO:0007669"/>
    <property type="project" value="InterPro"/>
</dbReference>
<name>A0A133PM28_9FIRM</name>
<accession>A0A133PM28</accession>
<dbReference type="AlphaFoldDB" id="A0A133PM28"/>
<dbReference type="PANTHER" id="PTHR38451:SF1">
    <property type="entry name" value="TRNA (ADENINE(22)-N(1))-METHYLTRANSFERASE"/>
    <property type="match status" value="1"/>
</dbReference>
<dbReference type="InterPro" id="IPR006901">
    <property type="entry name" value="TrmK"/>
</dbReference>
<evidence type="ECO:0000313" key="2">
    <source>
        <dbReference type="Proteomes" id="UP000070174"/>
    </source>
</evidence>
<dbReference type="Proteomes" id="UP000070174">
    <property type="component" value="Unassembled WGS sequence"/>
</dbReference>
<dbReference type="PIRSF" id="PIRSF018637">
    <property type="entry name" value="TrmK"/>
    <property type="match status" value="1"/>
</dbReference>